<feature type="non-terminal residue" evidence="1">
    <location>
        <position position="1"/>
    </location>
</feature>
<proteinExistence type="predicted"/>
<dbReference type="EMBL" id="ANKD01000754">
    <property type="protein sequence ID" value="EPC69865.1"/>
    <property type="molecule type" value="Genomic_DNA"/>
</dbReference>
<dbReference type="Proteomes" id="UP000014252">
    <property type="component" value="Unassembled WGS sequence"/>
</dbReference>
<accession>A0A8E0IQ36</accession>
<evidence type="ECO:0000313" key="1">
    <source>
        <dbReference type="EMBL" id="EPC69865.1"/>
    </source>
</evidence>
<name>A0A8E0IQ36_LACPA</name>
<evidence type="ECO:0000313" key="2">
    <source>
        <dbReference type="Proteomes" id="UP000014252"/>
    </source>
</evidence>
<sequence>IGNNLAAHSAASSVPWLARWFKRIKRVTSSADAGLFYYTHGRESWPNHLHSGQKLPHILASIQLILRTSVNNHPSAMCIKIASYQ</sequence>
<protein>
    <submittedName>
        <fullName evidence="1">Uncharacterized protein</fullName>
    </submittedName>
</protein>
<dbReference type="AlphaFoldDB" id="A0A8E0IQ36"/>
<organism evidence="1 2">
    <name type="scientific">Lacticaseibacillus paracasei subsp. paracasei Lpp71</name>
    <dbReference type="NCBI Taxonomy" id="1256207"/>
    <lineage>
        <taxon>Bacteria</taxon>
        <taxon>Bacillati</taxon>
        <taxon>Bacillota</taxon>
        <taxon>Bacilli</taxon>
        <taxon>Lactobacillales</taxon>
        <taxon>Lactobacillaceae</taxon>
        <taxon>Lacticaseibacillus</taxon>
    </lineage>
</organism>
<reference evidence="1 2" key="1">
    <citation type="journal article" date="2013" name="PLoS ONE">
        <title>Lactobacillus paracasei comparative genomics: towards species pan-genome definition and exploitation of diversity.</title>
        <authorList>
            <person name="Smokvina T."/>
            <person name="Wels M."/>
            <person name="Polka J."/>
            <person name="Chervaux C."/>
            <person name="Brisse S."/>
            <person name="Boekhorst J."/>
            <person name="van Hylckama Vlieg J.E."/>
            <person name="Siezen R.J."/>
        </authorList>
    </citation>
    <scope>NUCLEOTIDE SEQUENCE [LARGE SCALE GENOMIC DNA]</scope>
    <source>
        <strain evidence="1 2">Lpp71</strain>
    </source>
</reference>
<gene>
    <name evidence="1" type="ORF">Lpp71_14939</name>
</gene>
<comment type="caution">
    <text evidence="1">The sequence shown here is derived from an EMBL/GenBank/DDBJ whole genome shotgun (WGS) entry which is preliminary data.</text>
</comment>